<evidence type="ECO:0000313" key="2">
    <source>
        <dbReference type="Proteomes" id="UP000616779"/>
    </source>
</evidence>
<dbReference type="EMBL" id="WHOA01000205">
    <property type="protein sequence ID" value="NOU75348.1"/>
    <property type="molecule type" value="Genomic_DNA"/>
</dbReference>
<organism evidence="1 2">
    <name type="scientific">Paenibacillus phytorum</name>
    <dbReference type="NCBI Taxonomy" id="2654977"/>
    <lineage>
        <taxon>Bacteria</taxon>
        <taxon>Bacillati</taxon>
        <taxon>Bacillota</taxon>
        <taxon>Bacilli</taxon>
        <taxon>Bacillales</taxon>
        <taxon>Paenibacillaceae</taxon>
        <taxon>Paenibacillus</taxon>
    </lineage>
</organism>
<reference evidence="1 2" key="1">
    <citation type="submission" date="2019-10" db="EMBL/GenBank/DDBJ databases">
        <title>Description of Paenibacillus terrestris sp. nov.</title>
        <authorList>
            <person name="Carlier A."/>
            <person name="Qi S."/>
        </authorList>
    </citation>
    <scope>NUCLEOTIDE SEQUENCE [LARGE SCALE GENOMIC DNA]</scope>
    <source>
        <strain evidence="1 2">LMG 31458</strain>
    </source>
</reference>
<proteinExistence type="predicted"/>
<accession>A0ABX1Y3E6</accession>
<name>A0ABX1Y3E6_9BACL</name>
<protein>
    <submittedName>
        <fullName evidence="1">Uncharacterized protein</fullName>
    </submittedName>
</protein>
<dbReference type="Proteomes" id="UP000616779">
    <property type="component" value="Unassembled WGS sequence"/>
</dbReference>
<evidence type="ECO:0000313" key="1">
    <source>
        <dbReference type="EMBL" id="NOU75348.1"/>
    </source>
</evidence>
<keyword evidence="2" id="KW-1185">Reference proteome</keyword>
<sequence length="75" mass="8949">MEEYSSNQSELKKAILFEIWHEDAERYQPLTPDIHLDLPAELLNQLHAQDLEVVKRFHPNRDVRRIGFDWPPIAQ</sequence>
<comment type="caution">
    <text evidence="1">The sequence shown here is derived from an EMBL/GenBank/DDBJ whole genome shotgun (WGS) entry which is preliminary data.</text>
</comment>
<gene>
    <name evidence="1" type="ORF">GC098_28860</name>
</gene>